<dbReference type="InterPro" id="IPR011251">
    <property type="entry name" value="Luciferase-like_dom"/>
</dbReference>
<evidence type="ECO:0000259" key="2">
    <source>
        <dbReference type="Pfam" id="PF00296"/>
    </source>
</evidence>
<dbReference type="EMBL" id="VJMZ01000001">
    <property type="protein sequence ID" value="TRM13081.1"/>
    <property type="molecule type" value="Genomic_DNA"/>
</dbReference>
<dbReference type="PANTHER" id="PTHR30137:SF19">
    <property type="entry name" value="LUCIFERASE-LIKE MONOOXYGENASE"/>
    <property type="match status" value="1"/>
</dbReference>
<dbReference type="RefSeq" id="WP_142791962.1">
    <property type="nucleotide sequence ID" value="NZ_VJMZ01000001.1"/>
</dbReference>
<dbReference type="NCBIfam" id="TIGR03558">
    <property type="entry name" value="oxido_grp_1"/>
    <property type="match status" value="1"/>
</dbReference>
<protein>
    <submittedName>
        <fullName evidence="3">LLM class flavin-dependent oxidoreductase</fullName>
    </submittedName>
</protein>
<dbReference type="GO" id="GO:0016705">
    <property type="term" value="F:oxidoreductase activity, acting on paired donors, with incorporation or reduction of molecular oxygen"/>
    <property type="evidence" value="ECO:0007669"/>
    <property type="project" value="InterPro"/>
</dbReference>
<gene>
    <name evidence="3" type="ORF">FH966_15935</name>
</gene>
<evidence type="ECO:0000313" key="4">
    <source>
        <dbReference type="Proteomes" id="UP000319280"/>
    </source>
</evidence>
<reference evidence="3 4" key="1">
    <citation type="submission" date="2019-07" db="EMBL/GenBank/DDBJ databases">
        <title>Genomic analysis of Lentibacillus sp. NKC851-2.</title>
        <authorList>
            <person name="Oh Y.J."/>
        </authorList>
    </citation>
    <scope>NUCLEOTIDE SEQUENCE [LARGE SCALE GENOMIC DNA]</scope>
    <source>
        <strain evidence="3 4">NKC851-2</strain>
    </source>
</reference>
<comment type="similarity">
    <text evidence="1">To bacterial alkanal monooxygenase alpha and beta chains.</text>
</comment>
<dbReference type="InterPro" id="IPR019949">
    <property type="entry name" value="CmoO-like"/>
</dbReference>
<dbReference type="Gene3D" id="3.20.20.30">
    <property type="entry name" value="Luciferase-like domain"/>
    <property type="match status" value="1"/>
</dbReference>
<proteinExistence type="predicted"/>
<dbReference type="FunFam" id="3.20.20.30:FF:000002">
    <property type="entry name" value="LLM class flavin-dependent oxidoreductase"/>
    <property type="match status" value="1"/>
</dbReference>
<keyword evidence="4" id="KW-1185">Reference proteome</keyword>
<dbReference type="GO" id="GO:0005829">
    <property type="term" value="C:cytosol"/>
    <property type="evidence" value="ECO:0007669"/>
    <property type="project" value="TreeGrafter"/>
</dbReference>
<organism evidence="3 4">
    <name type="scientific">Lentibacillus cibarius</name>
    <dbReference type="NCBI Taxonomy" id="2583219"/>
    <lineage>
        <taxon>Bacteria</taxon>
        <taxon>Bacillati</taxon>
        <taxon>Bacillota</taxon>
        <taxon>Bacilli</taxon>
        <taxon>Bacillales</taxon>
        <taxon>Bacillaceae</taxon>
        <taxon>Lentibacillus</taxon>
    </lineage>
</organism>
<sequence length="334" mass="37053">MKVSILDQSPISADKSAREALNASIDLAKTADRLGYNRYWIAEHHDMSGLACPNPDVMLGMIGSETERIRIGAGAVLLPHYKPFRVAETYNLLATLYPGRVDLGIGRAPGGSAEASMALSGNFLENVRHMPESLDELRKFLHGGFSEAHMNAKIKPSPVPSTPPEMWLLGTSEKSAQAAAEQGLPYAFGQFMSKQDGPRIMQNYSETFGAKYPHQQMNKLAAVSVICAETTEKAEELALSNQLWRIQQAKGEGDGKVPSVQEAKRYHYSDEDMAMVRETANQTIIGNPKEVKQALTRLETMYDTDEWMILTITHSYEARKRSYQLIADEILENS</sequence>
<comment type="caution">
    <text evidence="3">The sequence shown here is derived from an EMBL/GenBank/DDBJ whole genome shotgun (WGS) entry which is preliminary data.</text>
</comment>
<dbReference type="InterPro" id="IPR036661">
    <property type="entry name" value="Luciferase-like_sf"/>
</dbReference>
<dbReference type="AlphaFoldDB" id="A0A549YMH0"/>
<dbReference type="PANTHER" id="PTHR30137">
    <property type="entry name" value="LUCIFERASE-LIKE MONOOXYGENASE"/>
    <property type="match status" value="1"/>
</dbReference>
<dbReference type="Pfam" id="PF00296">
    <property type="entry name" value="Bac_luciferase"/>
    <property type="match status" value="1"/>
</dbReference>
<dbReference type="Proteomes" id="UP000319280">
    <property type="component" value="Unassembled WGS sequence"/>
</dbReference>
<evidence type="ECO:0000256" key="1">
    <source>
        <dbReference type="ARBA" id="ARBA00007789"/>
    </source>
</evidence>
<evidence type="ECO:0000313" key="3">
    <source>
        <dbReference type="EMBL" id="TRM13081.1"/>
    </source>
</evidence>
<name>A0A549YMH0_9BACI</name>
<accession>A0A549YMH0</accession>
<feature type="domain" description="Luciferase-like" evidence="2">
    <location>
        <begin position="1"/>
        <end position="301"/>
    </location>
</feature>
<dbReference type="InterPro" id="IPR050766">
    <property type="entry name" value="Bact_Lucif_Oxidored"/>
</dbReference>
<dbReference type="SUPFAM" id="SSF51679">
    <property type="entry name" value="Bacterial luciferase-like"/>
    <property type="match status" value="1"/>
</dbReference>